<evidence type="ECO:0000313" key="9">
    <source>
        <dbReference type="EMBL" id="ADV44714.1"/>
    </source>
</evidence>
<evidence type="ECO:0000256" key="6">
    <source>
        <dbReference type="RuleBase" id="RU364052"/>
    </source>
</evidence>
<dbReference type="UniPathway" id="UPA00252"/>
<keyword evidence="7" id="KW-1133">Transmembrane helix</keyword>
<dbReference type="Gene3D" id="3.50.50.60">
    <property type="entry name" value="FAD/NAD(P)-binding domain"/>
    <property type="match status" value="1"/>
</dbReference>
<comment type="function">
    <text evidence="6">Involved in coproporphyrin-dependent heme b biosynthesis. Catalyzes the oxidation of coproporphyrinogen III to coproporphyrin III.</text>
</comment>
<dbReference type="Gene3D" id="1.10.3110.10">
    <property type="entry name" value="protoporphyrinogen ix oxidase, domain 3"/>
    <property type="match status" value="1"/>
</dbReference>
<feature type="transmembrane region" description="Helical" evidence="7">
    <location>
        <begin position="12"/>
        <end position="30"/>
    </location>
</feature>
<keyword evidence="4 6" id="KW-0560">Oxidoreductase</keyword>
<dbReference type="Pfam" id="PF01593">
    <property type="entry name" value="Amino_oxidase"/>
    <property type="match status" value="1"/>
</dbReference>
<dbReference type="InterPro" id="IPR036188">
    <property type="entry name" value="FAD/NAD-bd_sf"/>
</dbReference>
<dbReference type="NCBIfam" id="TIGR00562">
    <property type="entry name" value="proto_IX_ox"/>
    <property type="match status" value="1"/>
</dbReference>
<dbReference type="GO" id="GO:0004729">
    <property type="term" value="F:oxygen-dependent protoporphyrinogen oxidase activity"/>
    <property type="evidence" value="ECO:0007669"/>
    <property type="project" value="UniProtKB-UniRule"/>
</dbReference>
<evidence type="ECO:0000313" key="10">
    <source>
        <dbReference type="Proteomes" id="UP000008630"/>
    </source>
</evidence>
<comment type="subcellular location">
    <subcellularLocation>
        <location evidence="6">Cytoplasm</location>
    </subcellularLocation>
</comment>
<keyword evidence="10" id="KW-1185">Reference proteome</keyword>
<dbReference type="InterPro" id="IPR004572">
    <property type="entry name" value="Protoporphyrinogen_oxidase"/>
</dbReference>
<feature type="domain" description="Amine oxidase" evidence="8">
    <location>
        <begin position="21"/>
        <end position="441"/>
    </location>
</feature>
<keyword evidence="2 6" id="KW-0285">Flavoprotein</keyword>
<dbReference type="InterPro" id="IPR050464">
    <property type="entry name" value="Zeta_carotene_desat/Oxidored"/>
</dbReference>
<dbReference type="EMBL" id="CP002352">
    <property type="protein sequence ID" value="ADV44714.1"/>
    <property type="molecule type" value="Genomic_DNA"/>
</dbReference>
<comment type="pathway">
    <text evidence="6">Porphyrin-containing compound metabolism; protoheme biosynthesis.</text>
</comment>
<name>E6SN61_BACT6</name>
<comment type="similarity">
    <text evidence="6">Belongs to the protoporphyrinogen/coproporphyrinogen oxidase family. Coproporphyrinogen III oxidase subfamily.</text>
</comment>
<evidence type="ECO:0000259" key="8">
    <source>
        <dbReference type="Pfam" id="PF01593"/>
    </source>
</evidence>
<dbReference type="eggNOG" id="COG1232">
    <property type="taxonomic scope" value="Bacteria"/>
</dbReference>
<reference key="1">
    <citation type="submission" date="2010-11" db="EMBL/GenBank/DDBJ databases">
        <title>The complete genome of Bacteroides helcogenes P 36-108.</title>
        <authorList>
            <consortium name="US DOE Joint Genome Institute (JGI-PGF)"/>
            <person name="Lucas S."/>
            <person name="Copeland A."/>
            <person name="Lapidus A."/>
            <person name="Bruce D."/>
            <person name="Goodwin L."/>
            <person name="Pitluck S."/>
            <person name="Kyrpides N."/>
            <person name="Mavromatis K."/>
            <person name="Ivanova N."/>
            <person name="Zeytun A."/>
            <person name="Brettin T."/>
            <person name="Detter J.C."/>
            <person name="Tapia R."/>
            <person name="Han C."/>
            <person name="Land M."/>
            <person name="Hauser L."/>
            <person name="Markowitz V."/>
            <person name="Cheng J.-F."/>
            <person name="Hugenholtz P."/>
            <person name="Woyke T."/>
            <person name="Wu D."/>
            <person name="Gronow S."/>
            <person name="Wellnitz S."/>
            <person name="Brambilla E."/>
            <person name="Klenk H.-P."/>
            <person name="Eisen J.A."/>
        </authorList>
    </citation>
    <scope>NUCLEOTIDE SEQUENCE</scope>
    <source>
        <strain>P 36-108</strain>
    </source>
</reference>
<dbReference type="OrthoDB" id="9805195at2"/>
<dbReference type="RefSeq" id="WP_013548301.1">
    <property type="nucleotide sequence ID" value="NC_014933.1"/>
</dbReference>
<dbReference type="GO" id="GO:0005737">
    <property type="term" value="C:cytoplasm"/>
    <property type="evidence" value="ECO:0007669"/>
    <property type="project" value="UniProtKB-SubCell"/>
</dbReference>
<evidence type="ECO:0000256" key="4">
    <source>
        <dbReference type="ARBA" id="ARBA00023002"/>
    </source>
</evidence>
<keyword evidence="3 6" id="KW-0274">FAD</keyword>
<dbReference type="Gene3D" id="3.90.660.20">
    <property type="entry name" value="Protoporphyrinogen oxidase, mitochondrial, domain 2"/>
    <property type="match status" value="1"/>
</dbReference>
<evidence type="ECO:0000256" key="1">
    <source>
        <dbReference type="ARBA" id="ARBA00001974"/>
    </source>
</evidence>
<dbReference type="EC" id="1.3.3.15" evidence="6"/>
<sequence>MAKATTIETRQCDVIVIGAGITGLTTAFYLTRRQKNVEVLERQNRIGGQIQTFHEDGFVFESGPNTGVISCPEVAELFSDLSGDCEPETAFEASKRRLIWKGECFHPLPSGITSAIFTPLFSLKDKLRILGEPFRPKGDDPDETIGMLAKRRLGKSFLDYAVDPFLSGVYAGDPMRLVTRFALPKLYHLEQRYGSFVKGAIAKIREHKNNRDKLATKQVFSPRNGFSRLIEALERQIGSRRITLGVEDITILPHHNHWKVRFTNSTGRMQEIHCTQVITTVGAYALPDLLPFIAQEQMHKICNLHYAPVIQVSVGLHHTGGIHHAAFGGLIPSCENKPLLGILFPSACFKNRAPEEGALFSCFIGGVRHPEYLMKSDDEIIALVTDALHSMLHYPLKSNPDMIRIFRHKKAIPQYDAGCGERLATIEYLQKQYPGLVLGGNIRDGIGIADRIRQAVALASDLQLV</sequence>
<dbReference type="AlphaFoldDB" id="E6SN61"/>
<dbReference type="SUPFAM" id="SSF54373">
    <property type="entry name" value="FAD-linked reductases, C-terminal domain"/>
    <property type="match status" value="1"/>
</dbReference>
<dbReference type="STRING" id="693979.Bache_2771"/>
<evidence type="ECO:0000256" key="3">
    <source>
        <dbReference type="ARBA" id="ARBA00022827"/>
    </source>
</evidence>
<dbReference type="PATRIC" id="fig|693979.3.peg.2901"/>
<reference evidence="9 10" key="2">
    <citation type="journal article" date="2011" name="Stand. Genomic Sci.">
        <title>Complete genome sequence of Bacteroides helcogenes type strain (P 36-108).</title>
        <authorList>
            <person name="Pati A."/>
            <person name="Gronow S."/>
            <person name="Zeytun A."/>
            <person name="Lapidus A."/>
            <person name="Nolan M."/>
            <person name="Hammon N."/>
            <person name="Deshpande S."/>
            <person name="Cheng J.F."/>
            <person name="Tapia R."/>
            <person name="Han C."/>
            <person name="Goodwin L."/>
            <person name="Pitluck S."/>
            <person name="Liolios K."/>
            <person name="Pagani I."/>
            <person name="Ivanova N."/>
            <person name="Mavromatis K."/>
            <person name="Chen A."/>
            <person name="Palaniappan K."/>
            <person name="Land M."/>
            <person name="Hauser L."/>
            <person name="Chang Y.J."/>
            <person name="Jeffries C.D."/>
            <person name="Detter J.C."/>
            <person name="Brambilla E."/>
            <person name="Rohde M."/>
            <person name="Goker M."/>
            <person name="Woyke T."/>
            <person name="Bristow J."/>
            <person name="Eisen J.A."/>
            <person name="Markowitz V."/>
            <person name="Hugenholtz P."/>
            <person name="Kyrpides N.C."/>
            <person name="Klenk H.P."/>
            <person name="Lucas S."/>
        </authorList>
    </citation>
    <scope>NUCLEOTIDE SEQUENCE [LARGE SCALE GENOMIC DNA]</scope>
    <source>
        <strain evidence="10">ATCC 35417 / DSM 20613 / JCM 6297 / CCUG 15421 / P 36-108</strain>
    </source>
</reference>
<proteinExistence type="inferred from homology"/>
<evidence type="ECO:0000256" key="5">
    <source>
        <dbReference type="ARBA" id="ARBA00023133"/>
    </source>
</evidence>
<dbReference type="PANTHER" id="PTHR42923:SF3">
    <property type="entry name" value="PROTOPORPHYRINOGEN OXIDASE"/>
    <property type="match status" value="1"/>
</dbReference>
<gene>
    <name evidence="9" type="ordered locus">Bache_2771</name>
</gene>
<keyword evidence="7" id="KW-0812">Transmembrane</keyword>
<comment type="cofactor">
    <cofactor evidence="1 6">
        <name>FAD</name>
        <dbReference type="ChEBI" id="CHEBI:57692"/>
    </cofactor>
</comment>
<evidence type="ECO:0000256" key="2">
    <source>
        <dbReference type="ARBA" id="ARBA00022630"/>
    </source>
</evidence>
<dbReference type="Proteomes" id="UP000008630">
    <property type="component" value="Chromosome"/>
</dbReference>
<keyword evidence="6" id="KW-0963">Cytoplasm</keyword>
<evidence type="ECO:0000256" key="7">
    <source>
        <dbReference type="SAM" id="Phobius"/>
    </source>
</evidence>
<keyword evidence="7" id="KW-0472">Membrane</keyword>
<dbReference type="InterPro" id="IPR002937">
    <property type="entry name" value="Amino_oxidase"/>
</dbReference>
<dbReference type="PANTHER" id="PTHR42923">
    <property type="entry name" value="PROTOPORPHYRINOGEN OXIDASE"/>
    <property type="match status" value="1"/>
</dbReference>
<organism evidence="9 10">
    <name type="scientific">Bacteroides helcogenes (strain ATCC 35417 / DSM 20613 / JCM 6297 / CCUG 15421 / P 36-108)</name>
    <dbReference type="NCBI Taxonomy" id="693979"/>
    <lineage>
        <taxon>Bacteria</taxon>
        <taxon>Pseudomonadati</taxon>
        <taxon>Bacteroidota</taxon>
        <taxon>Bacteroidia</taxon>
        <taxon>Bacteroidales</taxon>
        <taxon>Bacteroidaceae</taxon>
        <taxon>Bacteroides</taxon>
    </lineage>
</organism>
<dbReference type="KEGG" id="bhl:Bache_2771"/>
<keyword evidence="5 6" id="KW-0350">Heme biosynthesis</keyword>
<dbReference type="HOGENOM" id="CLU_009629_3_0_10"/>
<comment type="catalytic activity">
    <reaction evidence="6">
        <text>coproporphyrinogen III + 3 O2 = coproporphyrin III + 3 H2O2</text>
        <dbReference type="Rhea" id="RHEA:43436"/>
        <dbReference type="ChEBI" id="CHEBI:15379"/>
        <dbReference type="ChEBI" id="CHEBI:16240"/>
        <dbReference type="ChEBI" id="CHEBI:57309"/>
        <dbReference type="ChEBI" id="CHEBI:131725"/>
        <dbReference type="EC" id="1.3.3.15"/>
    </reaction>
</comment>
<accession>E6SN61</accession>
<dbReference type="SUPFAM" id="SSF51905">
    <property type="entry name" value="FAD/NAD(P)-binding domain"/>
    <property type="match status" value="1"/>
</dbReference>
<dbReference type="GO" id="GO:0006783">
    <property type="term" value="P:heme biosynthetic process"/>
    <property type="evidence" value="ECO:0007669"/>
    <property type="project" value="UniProtKB-UniRule"/>
</dbReference>
<protein>
    <recommendedName>
        <fullName evidence="6">Coproporphyrinogen III oxidase</fullName>
        <ecNumber evidence="6">1.3.3.15</ecNumber>
    </recommendedName>
</protein>